<comment type="caution">
    <text evidence="1">The sequence shown here is derived from an EMBL/GenBank/DDBJ whole genome shotgun (WGS) entry which is preliminary data.</text>
</comment>
<evidence type="ECO:0000313" key="1">
    <source>
        <dbReference type="EMBL" id="CAB4023205.1"/>
    </source>
</evidence>
<evidence type="ECO:0000313" key="2">
    <source>
        <dbReference type="Proteomes" id="UP001152795"/>
    </source>
</evidence>
<gene>
    <name evidence="1" type="ORF">PACLA_8A051155</name>
</gene>
<dbReference type="AlphaFoldDB" id="A0A7D9J6R1"/>
<dbReference type="OrthoDB" id="5987559at2759"/>
<dbReference type="Proteomes" id="UP001152795">
    <property type="component" value="Unassembled WGS sequence"/>
</dbReference>
<accession>A0A7D9J6R1</accession>
<protein>
    <submittedName>
        <fullName evidence="1">Uncharacterized protein</fullName>
    </submittedName>
</protein>
<reference evidence="1" key="1">
    <citation type="submission" date="2020-04" db="EMBL/GenBank/DDBJ databases">
        <authorList>
            <person name="Alioto T."/>
            <person name="Alioto T."/>
            <person name="Gomez Garrido J."/>
        </authorList>
    </citation>
    <scope>NUCLEOTIDE SEQUENCE</scope>
    <source>
        <strain evidence="1">A484AB</strain>
    </source>
</reference>
<keyword evidence="2" id="KW-1185">Reference proteome</keyword>
<dbReference type="EMBL" id="CACRXK020012370">
    <property type="protein sequence ID" value="CAB4023205.1"/>
    <property type="molecule type" value="Genomic_DNA"/>
</dbReference>
<name>A0A7D9J6R1_PARCT</name>
<proteinExistence type="predicted"/>
<organism evidence="1 2">
    <name type="scientific">Paramuricea clavata</name>
    <name type="common">Red gorgonian</name>
    <name type="synonym">Violescent sea-whip</name>
    <dbReference type="NCBI Taxonomy" id="317549"/>
    <lineage>
        <taxon>Eukaryota</taxon>
        <taxon>Metazoa</taxon>
        <taxon>Cnidaria</taxon>
        <taxon>Anthozoa</taxon>
        <taxon>Octocorallia</taxon>
        <taxon>Malacalcyonacea</taxon>
        <taxon>Plexauridae</taxon>
        <taxon>Paramuricea</taxon>
    </lineage>
</organism>
<sequence>MERIQRRAMHVIFPDLSYNDAFAENKLSKLGERWENLSDDLFSNIVKNDNYKLAHLLPPRVNVSRNMRNPRTFEIPMC</sequence>